<dbReference type="EMBL" id="FQWE01000004">
    <property type="protein sequence ID" value="SHG07362.1"/>
    <property type="molecule type" value="Genomic_DNA"/>
</dbReference>
<dbReference type="Proteomes" id="UP000184036">
    <property type="component" value="Unassembled WGS sequence"/>
</dbReference>
<dbReference type="AlphaFoldDB" id="A0A1M5GVA0"/>
<gene>
    <name evidence="2" type="ORF">SAMN05444396_104165</name>
</gene>
<protein>
    <recommendedName>
        <fullName evidence="4">LTXXQ motif family protein</fullName>
    </recommendedName>
</protein>
<organism evidence="2 3">
    <name type="scientific">Flavobacterium segetis</name>
    <dbReference type="NCBI Taxonomy" id="271157"/>
    <lineage>
        <taxon>Bacteria</taxon>
        <taxon>Pseudomonadati</taxon>
        <taxon>Bacteroidota</taxon>
        <taxon>Flavobacteriia</taxon>
        <taxon>Flavobacteriales</taxon>
        <taxon>Flavobacteriaceae</taxon>
        <taxon>Flavobacterium</taxon>
    </lineage>
</organism>
<feature type="region of interest" description="Disordered" evidence="1">
    <location>
        <begin position="22"/>
        <end position="41"/>
    </location>
</feature>
<reference evidence="3" key="1">
    <citation type="submission" date="2016-11" db="EMBL/GenBank/DDBJ databases">
        <authorList>
            <person name="Varghese N."/>
            <person name="Submissions S."/>
        </authorList>
    </citation>
    <scope>NUCLEOTIDE SEQUENCE [LARGE SCALE GENOMIC DNA]</scope>
    <source>
        <strain evidence="3">DSM 19741</strain>
    </source>
</reference>
<name>A0A1M5GVA0_9FLAO</name>
<evidence type="ECO:0000313" key="2">
    <source>
        <dbReference type="EMBL" id="SHG07362.1"/>
    </source>
</evidence>
<accession>A0A1M5GVA0</accession>
<sequence length="148" mass="17472">MKRFVVAALLVVGITTYAQVKRESPQQSNIERMSPEERQEKQIKRMTAELNLNSTQQFQIKQLLADQSANREKKINRNDLSKAEKKDKRETKIRKIQENQKIMEEKMTAILSPEQFTTWKTNQEKIKQKVANRVKDKRDGTLRNEIEN</sequence>
<evidence type="ECO:0000256" key="1">
    <source>
        <dbReference type="SAM" id="MobiDB-lite"/>
    </source>
</evidence>
<keyword evidence="3" id="KW-1185">Reference proteome</keyword>
<dbReference type="RefSeq" id="WP_072990166.1">
    <property type="nucleotide sequence ID" value="NZ_FQWE01000004.1"/>
</dbReference>
<dbReference type="OrthoDB" id="956918at2"/>
<evidence type="ECO:0008006" key="4">
    <source>
        <dbReference type="Google" id="ProtNLM"/>
    </source>
</evidence>
<feature type="compositionally biased region" description="Basic and acidic residues" evidence="1">
    <location>
        <begin position="69"/>
        <end position="92"/>
    </location>
</feature>
<evidence type="ECO:0000313" key="3">
    <source>
        <dbReference type="Proteomes" id="UP000184036"/>
    </source>
</evidence>
<proteinExistence type="predicted"/>
<feature type="region of interest" description="Disordered" evidence="1">
    <location>
        <begin position="68"/>
        <end position="92"/>
    </location>
</feature>
<dbReference type="STRING" id="271157.SAMN05444396_104165"/>